<dbReference type="EMBL" id="JBJQND010000011">
    <property type="protein sequence ID" value="KAL3860991.1"/>
    <property type="molecule type" value="Genomic_DNA"/>
</dbReference>
<proteinExistence type="predicted"/>
<keyword evidence="3" id="KW-1185">Reference proteome</keyword>
<feature type="compositionally biased region" description="Polar residues" evidence="1">
    <location>
        <begin position="144"/>
        <end position="163"/>
    </location>
</feature>
<reference evidence="2 3" key="1">
    <citation type="submission" date="2024-11" db="EMBL/GenBank/DDBJ databases">
        <title>Chromosome-level genome assembly of the freshwater bivalve Anodonta woodiana.</title>
        <authorList>
            <person name="Chen X."/>
        </authorList>
    </citation>
    <scope>NUCLEOTIDE SEQUENCE [LARGE SCALE GENOMIC DNA]</scope>
    <source>
        <strain evidence="2">MN2024</strain>
        <tissue evidence="2">Gills</tissue>
    </source>
</reference>
<feature type="region of interest" description="Disordered" evidence="1">
    <location>
        <begin position="68"/>
        <end position="114"/>
    </location>
</feature>
<organism evidence="2 3">
    <name type="scientific">Sinanodonta woodiana</name>
    <name type="common">Chinese pond mussel</name>
    <name type="synonym">Anodonta woodiana</name>
    <dbReference type="NCBI Taxonomy" id="1069815"/>
    <lineage>
        <taxon>Eukaryota</taxon>
        <taxon>Metazoa</taxon>
        <taxon>Spiralia</taxon>
        <taxon>Lophotrochozoa</taxon>
        <taxon>Mollusca</taxon>
        <taxon>Bivalvia</taxon>
        <taxon>Autobranchia</taxon>
        <taxon>Heteroconchia</taxon>
        <taxon>Palaeoheterodonta</taxon>
        <taxon>Unionida</taxon>
        <taxon>Unionoidea</taxon>
        <taxon>Unionidae</taxon>
        <taxon>Unioninae</taxon>
        <taxon>Sinanodonta</taxon>
    </lineage>
</organism>
<sequence>MSPSLRFNLLPFVNDQRDSTVPSWLLLVHISASFIRVFTFISSVSFCFRFLDIMGNCRRDGGFCINVHVPPPPPQRPRGPPRRQPGNRGRGQRTGPAGQPGRGQWNRQAQRPGANNAQAWNVTQTPSASFTQVPSAPTPWGPRSWSQPPVQQNSWNNRGPNSPNWQPATTVDPLSSMFNSLFSIFDTGAAPNQQGGTRVKRQAPPDPEAAQEMQAEAGQRQRGQSVWDYLSLNCRDYHFDFGCQREGGYCCLPFLK</sequence>
<evidence type="ECO:0008006" key="4">
    <source>
        <dbReference type="Google" id="ProtNLM"/>
    </source>
</evidence>
<feature type="region of interest" description="Disordered" evidence="1">
    <location>
        <begin position="126"/>
        <end position="163"/>
    </location>
</feature>
<comment type="caution">
    <text evidence="2">The sequence shown here is derived from an EMBL/GenBank/DDBJ whole genome shotgun (WGS) entry which is preliminary data.</text>
</comment>
<evidence type="ECO:0000313" key="3">
    <source>
        <dbReference type="Proteomes" id="UP001634394"/>
    </source>
</evidence>
<feature type="compositionally biased region" description="Polar residues" evidence="1">
    <location>
        <begin position="105"/>
        <end position="114"/>
    </location>
</feature>
<gene>
    <name evidence="2" type="ORF">ACJMK2_007084</name>
</gene>
<dbReference type="Proteomes" id="UP001634394">
    <property type="component" value="Unassembled WGS sequence"/>
</dbReference>
<evidence type="ECO:0000313" key="2">
    <source>
        <dbReference type="EMBL" id="KAL3860991.1"/>
    </source>
</evidence>
<evidence type="ECO:0000256" key="1">
    <source>
        <dbReference type="SAM" id="MobiDB-lite"/>
    </source>
</evidence>
<accession>A0ABD3VHC5</accession>
<dbReference type="AlphaFoldDB" id="A0ABD3VHC5"/>
<feature type="compositionally biased region" description="Pro residues" evidence="1">
    <location>
        <begin position="69"/>
        <end position="78"/>
    </location>
</feature>
<feature type="compositionally biased region" description="Polar residues" evidence="1">
    <location>
        <begin position="126"/>
        <end position="135"/>
    </location>
</feature>
<protein>
    <recommendedName>
        <fullName evidence="4">C3H1-type domain-containing protein</fullName>
    </recommendedName>
</protein>
<feature type="region of interest" description="Disordered" evidence="1">
    <location>
        <begin position="187"/>
        <end position="222"/>
    </location>
</feature>
<feature type="compositionally biased region" description="Low complexity" evidence="1">
    <location>
        <begin position="208"/>
        <end position="222"/>
    </location>
</feature>
<name>A0ABD3VHC5_SINWO</name>